<evidence type="ECO:0000256" key="2">
    <source>
        <dbReference type="ARBA" id="ARBA00022801"/>
    </source>
</evidence>
<accession>A0A0L6CG70</accession>
<dbReference type="Gene3D" id="3.40.50.10740">
    <property type="entry name" value="Class I glutamine amidotransferase-like"/>
    <property type="match status" value="1"/>
</dbReference>
<keyword evidence="6" id="KW-1185">Reference proteome</keyword>
<gene>
    <name evidence="5" type="ORF">VV01_05370</name>
</gene>
<dbReference type="CDD" id="cd07062">
    <property type="entry name" value="Peptidase_S66_mccF_like"/>
    <property type="match status" value="1"/>
</dbReference>
<evidence type="ECO:0000259" key="4">
    <source>
        <dbReference type="Pfam" id="PF17676"/>
    </source>
</evidence>
<dbReference type="PANTHER" id="PTHR30237:SF4">
    <property type="entry name" value="LD-CARBOXYPEPTIDASE C-TERMINAL DOMAIN-CONTAINING PROTEIN"/>
    <property type="match status" value="1"/>
</dbReference>
<keyword evidence="2" id="KW-0378">Hydrolase</keyword>
<feature type="domain" description="LD-carboxypeptidase C-terminal" evidence="4">
    <location>
        <begin position="205"/>
        <end position="336"/>
    </location>
</feature>
<dbReference type="Gene3D" id="3.50.30.60">
    <property type="entry name" value="LD-carboxypeptidase A C-terminal domain-like"/>
    <property type="match status" value="1"/>
</dbReference>
<dbReference type="InterPro" id="IPR027478">
    <property type="entry name" value="LdcA_N"/>
</dbReference>
<feature type="domain" description="LD-carboxypeptidase N-terminal" evidence="3">
    <location>
        <begin position="16"/>
        <end position="131"/>
    </location>
</feature>
<evidence type="ECO:0000259" key="3">
    <source>
        <dbReference type="Pfam" id="PF02016"/>
    </source>
</evidence>
<name>A0A0L6CG70_9MICO</name>
<organism evidence="5 6">
    <name type="scientific">Luteipulveratus halotolerans</name>
    <dbReference type="NCBI Taxonomy" id="1631356"/>
    <lineage>
        <taxon>Bacteria</taxon>
        <taxon>Bacillati</taxon>
        <taxon>Actinomycetota</taxon>
        <taxon>Actinomycetes</taxon>
        <taxon>Micrococcales</taxon>
        <taxon>Dermacoccaceae</taxon>
        <taxon>Luteipulveratus</taxon>
    </lineage>
</organism>
<dbReference type="InterPro" id="IPR040921">
    <property type="entry name" value="Peptidase_S66C"/>
</dbReference>
<dbReference type="Pfam" id="PF17676">
    <property type="entry name" value="Peptidase_S66C"/>
    <property type="match status" value="1"/>
</dbReference>
<dbReference type="Pfam" id="PF02016">
    <property type="entry name" value="Peptidase_S66"/>
    <property type="match status" value="1"/>
</dbReference>
<evidence type="ECO:0000256" key="1">
    <source>
        <dbReference type="ARBA" id="ARBA00010233"/>
    </source>
</evidence>
<dbReference type="OrthoDB" id="9807329at2"/>
<comment type="similarity">
    <text evidence="1">Belongs to the peptidase S66 family.</text>
</comment>
<reference evidence="6" key="1">
    <citation type="submission" date="2015-03" db="EMBL/GenBank/DDBJ databases">
        <title>Luteipulveratus halotolerans sp. nov., a novel actinobacterium (Dermacoccaceae) from Sarawak, Malaysia.</title>
        <authorList>
            <person name="Juboi H."/>
            <person name="Basik A."/>
            <person name="Shamsul S.S."/>
            <person name="Arnold P."/>
            <person name="Schmitt E.K."/>
            <person name="Sanglier J.-J."/>
            <person name="Yeo T."/>
        </authorList>
    </citation>
    <scope>NUCLEOTIDE SEQUENCE [LARGE SCALE GENOMIC DNA]</scope>
    <source>
        <strain evidence="6">C296001</strain>
    </source>
</reference>
<dbReference type="EMBL" id="LAIR01000002">
    <property type="protein sequence ID" value="KNX36709.1"/>
    <property type="molecule type" value="Genomic_DNA"/>
</dbReference>
<dbReference type="PATRIC" id="fig|1631356.3.peg.1016"/>
<evidence type="ECO:0000313" key="5">
    <source>
        <dbReference type="EMBL" id="KNX36709.1"/>
    </source>
</evidence>
<dbReference type="AlphaFoldDB" id="A0A0L6CG70"/>
<proteinExistence type="inferred from homology"/>
<dbReference type="STRING" id="1631356.VV01_05370"/>
<comment type="caution">
    <text evidence="5">The sequence shown here is derived from an EMBL/GenBank/DDBJ whole genome shotgun (WGS) entry which is preliminary data.</text>
</comment>
<dbReference type="InterPro" id="IPR027461">
    <property type="entry name" value="Carboxypeptidase_A_C_sf"/>
</dbReference>
<dbReference type="PANTHER" id="PTHR30237">
    <property type="entry name" value="MURAMOYLTETRAPEPTIDE CARBOXYPEPTIDASE"/>
    <property type="match status" value="1"/>
</dbReference>
<dbReference type="InterPro" id="IPR040449">
    <property type="entry name" value="Peptidase_S66_N"/>
</dbReference>
<dbReference type="InterPro" id="IPR003507">
    <property type="entry name" value="S66_fam"/>
</dbReference>
<dbReference type="Proteomes" id="UP000037397">
    <property type="component" value="Unassembled WGS sequence"/>
</dbReference>
<dbReference type="SUPFAM" id="SSF141986">
    <property type="entry name" value="LD-carboxypeptidase A C-terminal domain-like"/>
    <property type="match status" value="1"/>
</dbReference>
<evidence type="ECO:0000313" key="6">
    <source>
        <dbReference type="Proteomes" id="UP000037397"/>
    </source>
</evidence>
<dbReference type="SUPFAM" id="SSF52317">
    <property type="entry name" value="Class I glutamine amidotransferase-like"/>
    <property type="match status" value="1"/>
</dbReference>
<dbReference type="GO" id="GO:0016787">
    <property type="term" value="F:hydrolase activity"/>
    <property type="evidence" value="ECO:0007669"/>
    <property type="project" value="UniProtKB-KW"/>
</dbReference>
<protein>
    <submittedName>
        <fullName evidence="5">Peptidase</fullName>
    </submittedName>
</protein>
<dbReference type="InterPro" id="IPR029062">
    <property type="entry name" value="Class_I_gatase-like"/>
</dbReference>
<sequence>MTCMLTPVRPRPGYRVAVLSPAAALPARLPAPFDLGLQRMRDELDLVPVEYPTTRTWGATPQERADDIHAAFADPGITVIITSIGGNDQIKVLPHLDAELIRSNPKPFYGISDNTNLCLFLDRLGIVSYYGGTVMTTLGRFGSTSPHAMEALRAALFAGGWYDLRPADGWTDMGKDWSDPANLRAEPELFPGTGWQWHGGDRPVEGRLWGGCLEILDWNLRANRWLRPDEEHQGRVLFLETSEEMPSDSYVYEVLMCLGERGLLQRFSALLMGRPKAWELMRPCTPEERTAYVEAQHAAVLRAMTEYSPDVPVVLDVDLGHTDPQLVVPFGGRCRIDPTAQTISVEY</sequence>